<organism evidence="1">
    <name type="scientific">bioreactor metagenome</name>
    <dbReference type="NCBI Taxonomy" id="1076179"/>
    <lineage>
        <taxon>unclassified sequences</taxon>
        <taxon>metagenomes</taxon>
        <taxon>ecological metagenomes</taxon>
    </lineage>
</organism>
<dbReference type="InterPro" id="IPR008887">
    <property type="entry name" value="UPF0228"/>
</dbReference>
<proteinExistence type="predicted"/>
<evidence type="ECO:0000313" key="1">
    <source>
        <dbReference type="EMBL" id="MPN13639.1"/>
    </source>
</evidence>
<reference evidence="1" key="1">
    <citation type="submission" date="2019-08" db="EMBL/GenBank/DDBJ databases">
        <authorList>
            <person name="Kucharzyk K."/>
            <person name="Murdoch R.W."/>
            <person name="Higgins S."/>
            <person name="Loffler F."/>
        </authorList>
    </citation>
    <scope>NUCLEOTIDE SEQUENCE</scope>
</reference>
<gene>
    <name evidence="1" type="ORF">SDC9_160962</name>
</gene>
<protein>
    <submittedName>
        <fullName evidence="1">Uncharacterized protein</fullName>
    </submittedName>
</protein>
<sequence length="110" mass="13183">MRYDTNTTGERYYIMANKDNWNAIRSELVNEVKEEKKDWIISSPAHVVRKGEYYVFTVSEQATQDEKFLTIMDKYDIGVERFVWCKIRFLYNDGPPNVLDSERRCNKDKK</sequence>
<accession>A0A645FJW4</accession>
<comment type="caution">
    <text evidence="1">The sequence shown here is derived from an EMBL/GenBank/DDBJ whole genome shotgun (WGS) entry which is preliminary data.</text>
</comment>
<name>A0A645FJW4_9ZZZZ</name>
<dbReference type="AlphaFoldDB" id="A0A645FJW4"/>
<dbReference type="Pfam" id="PF05727">
    <property type="entry name" value="UPF0228"/>
    <property type="match status" value="1"/>
</dbReference>
<dbReference type="EMBL" id="VSSQ01060156">
    <property type="protein sequence ID" value="MPN13639.1"/>
    <property type="molecule type" value="Genomic_DNA"/>
</dbReference>